<dbReference type="InterPro" id="IPR017039">
    <property type="entry name" value="Virul_fac_BrkB"/>
</dbReference>
<dbReference type="InterPro" id="IPR023679">
    <property type="entry name" value="UPF0761_bac"/>
</dbReference>
<feature type="transmembrane region" description="Helical" evidence="7">
    <location>
        <begin position="101"/>
        <end position="121"/>
    </location>
</feature>
<gene>
    <name evidence="8" type="ORF">EDC25_10511</name>
</gene>
<evidence type="ECO:0000256" key="1">
    <source>
        <dbReference type="ARBA" id="ARBA00004651"/>
    </source>
</evidence>
<evidence type="ECO:0000256" key="4">
    <source>
        <dbReference type="ARBA" id="ARBA00022692"/>
    </source>
</evidence>
<evidence type="ECO:0000256" key="5">
    <source>
        <dbReference type="ARBA" id="ARBA00022989"/>
    </source>
</evidence>
<feature type="transmembrane region" description="Helical" evidence="7">
    <location>
        <begin position="248"/>
        <end position="276"/>
    </location>
</feature>
<evidence type="ECO:0000256" key="3">
    <source>
        <dbReference type="ARBA" id="ARBA00022519"/>
    </source>
</evidence>
<keyword evidence="4 7" id="KW-0812">Transmembrane</keyword>
<comment type="caution">
    <text evidence="8">The sequence shown here is derived from an EMBL/GenBank/DDBJ whole genome shotgun (WGS) entry which is preliminary data.</text>
</comment>
<evidence type="ECO:0000313" key="9">
    <source>
        <dbReference type="Proteomes" id="UP000294599"/>
    </source>
</evidence>
<proteinExistence type="inferred from homology"/>
<evidence type="ECO:0000313" key="8">
    <source>
        <dbReference type="EMBL" id="TCS99579.1"/>
    </source>
</evidence>
<dbReference type="PANTHER" id="PTHR30213">
    <property type="entry name" value="INNER MEMBRANE PROTEIN YHJD"/>
    <property type="match status" value="1"/>
</dbReference>
<dbReference type="GO" id="GO:0005886">
    <property type="term" value="C:plasma membrane"/>
    <property type="evidence" value="ECO:0007669"/>
    <property type="project" value="UniProtKB-SubCell"/>
</dbReference>
<dbReference type="HAMAP" id="MF_00672">
    <property type="entry name" value="UPF0761"/>
    <property type="match status" value="1"/>
</dbReference>
<feature type="transmembrane region" description="Helical" evidence="7">
    <location>
        <begin position="216"/>
        <end position="236"/>
    </location>
</feature>
<keyword evidence="2 7" id="KW-1003">Cell membrane</keyword>
<sequence length="419" mass="47498">MPDRLRARWDRFERERWKAFFGYLWHRFWADNCFQYAGALSYTTVFALVPLTVSVFGILSAFPVFEEWSQRLRSYVFTNFVPATGDTIEGYITSFAANASSLTGVGIIFLIVSALLMMYSIEDAFNRIFRVTRPRRPVSRFVMYWTVLSLGPMLVVAGLAMSTYFFALPMFAELDRELRFADRLLVLLPGLVTWLALTLSYAVVPNTEVRWRHAAMGALVATILFELGKRGFAFYLTSFPSYQRIYGAFAVVPIFLFWVYLSWNIVLLGASLAAVLSSFRYHPEERKLPTGHEFAAVLRLLEALSEAHGEGRGMTLEAMHDRVGGLSDEQLLRILSDLAGLRVVERTSLGLWRVTRDLEQVMLSDIYEAGAYRIPLTRRGNVVPDAADLTLGAGTDSLLLVLNRSVADYVRGQRTKEPR</sequence>
<dbReference type="RefSeq" id="WP_164483990.1">
    <property type="nucleotide sequence ID" value="NZ_JBHLWF010000028.1"/>
</dbReference>
<feature type="transmembrane region" description="Helical" evidence="7">
    <location>
        <begin position="45"/>
        <end position="65"/>
    </location>
</feature>
<comment type="similarity">
    <text evidence="7">Belongs to the UPF0761 family.</text>
</comment>
<keyword evidence="9" id="KW-1185">Reference proteome</keyword>
<name>A0A4R3LHG2_9GAMM</name>
<evidence type="ECO:0000256" key="6">
    <source>
        <dbReference type="ARBA" id="ARBA00023136"/>
    </source>
</evidence>
<dbReference type="EMBL" id="SMAF01000005">
    <property type="protein sequence ID" value="TCS99579.1"/>
    <property type="molecule type" value="Genomic_DNA"/>
</dbReference>
<organism evidence="8 9">
    <name type="scientific">Pseudofulvimonas gallinarii</name>
    <dbReference type="NCBI Taxonomy" id="634155"/>
    <lineage>
        <taxon>Bacteria</taxon>
        <taxon>Pseudomonadati</taxon>
        <taxon>Pseudomonadota</taxon>
        <taxon>Gammaproteobacteria</taxon>
        <taxon>Lysobacterales</taxon>
        <taxon>Rhodanobacteraceae</taxon>
        <taxon>Pseudofulvimonas</taxon>
    </lineage>
</organism>
<feature type="transmembrane region" description="Helical" evidence="7">
    <location>
        <begin position="186"/>
        <end position="204"/>
    </location>
</feature>
<protein>
    <recommendedName>
        <fullName evidence="7">UPF0761 membrane protein EDC25_10511</fullName>
    </recommendedName>
</protein>
<accession>A0A4R3LHG2</accession>
<keyword evidence="5 7" id="KW-1133">Transmembrane helix</keyword>
<feature type="transmembrane region" description="Helical" evidence="7">
    <location>
        <begin position="142"/>
        <end position="166"/>
    </location>
</feature>
<comment type="subcellular location">
    <subcellularLocation>
        <location evidence="1 7">Cell membrane</location>
        <topology evidence="1 7">Multi-pass membrane protein</topology>
    </subcellularLocation>
</comment>
<reference evidence="8 9" key="1">
    <citation type="submission" date="2019-03" db="EMBL/GenBank/DDBJ databases">
        <title>Genomic Encyclopedia of Type Strains, Phase IV (KMG-IV): sequencing the most valuable type-strain genomes for metagenomic binning, comparative biology and taxonomic classification.</title>
        <authorList>
            <person name="Goeker M."/>
        </authorList>
    </citation>
    <scope>NUCLEOTIDE SEQUENCE [LARGE SCALE GENOMIC DNA]</scope>
    <source>
        <strain evidence="8 9">DSM 21944</strain>
    </source>
</reference>
<dbReference type="Proteomes" id="UP000294599">
    <property type="component" value="Unassembled WGS sequence"/>
</dbReference>
<dbReference type="PANTHER" id="PTHR30213:SF0">
    <property type="entry name" value="UPF0761 MEMBRANE PROTEIN YIHY"/>
    <property type="match status" value="1"/>
</dbReference>
<keyword evidence="3" id="KW-0997">Cell inner membrane</keyword>
<evidence type="ECO:0000256" key="2">
    <source>
        <dbReference type="ARBA" id="ARBA00022475"/>
    </source>
</evidence>
<evidence type="ECO:0000256" key="7">
    <source>
        <dbReference type="HAMAP-Rule" id="MF_00672"/>
    </source>
</evidence>
<dbReference type="Pfam" id="PF03631">
    <property type="entry name" value="Virul_fac_BrkB"/>
    <property type="match status" value="1"/>
</dbReference>
<dbReference type="NCBIfam" id="NF002457">
    <property type="entry name" value="PRK01637.1"/>
    <property type="match status" value="1"/>
</dbReference>
<dbReference type="AlphaFoldDB" id="A0A4R3LHG2"/>
<keyword evidence="6 7" id="KW-0472">Membrane</keyword>
<dbReference type="NCBIfam" id="TIGR00765">
    <property type="entry name" value="yihY_not_rbn"/>
    <property type="match status" value="1"/>
</dbReference>